<evidence type="ECO:0000256" key="15">
    <source>
        <dbReference type="ARBA" id="ARBA00025280"/>
    </source>
</evidence>
<dbReference type="UniPathway" id="UPA00655">
    <property type="reaction ID" value="UER00711"/>
</dbReference>
<keyword evidence="12 17" id="KW-0067">ATP-binding</keyword>
<evidence type="ECO:0000256" key="2">
    <source>
        <dbReference type="ARBA" id="ARBA00004956"/>
    </source>
</evidence>
<name>A0A5B2WJY3_9PSEU</name>
<evidence type="ECO:0000256" key="10">
    <source>
        <dbReference type="ARBA" id="ARBA00022771"/>
    </source>
</evidence>
<evidence type="ECO:0000256" key="11">
    <source>
        <dbReference type="ARBA" id="ARBA00022832"/>
    </source>
</evidence>
<dbReference type="GO" id="GO:0016743">
    <property type="term" value="F:carboxyl- or carbamoyltransferase activity"/>
    <property type="evidence" value="ECO:0007669"/>
    <property type="project" value="UniProtKB-UniRule"/>
</dbReference>
<dbReference type="Proteomes" id="UP000323454">
    <property type="component" value="Unassembled WGS sequence"/>
</dbReference>
<evidence type="ECO:0000256" key="14">
    <source>
        <dbReference type="ARBA" id="ARBA00023160"/>
    </source>
</evidence>
<evidence type="ECO:0000256" key="18">
    <source>
        <dbReference type="HAMAP-Rule" id="MF_01395"/>
    </source>
</evidence>
<dbReference type="InterPro" id="IPR000438">
    <property type="entry name" value="Acetyl_CoA_COase_Trfase_b_su"/>
</dbReference>
<evidence type="ECO:0000256" key="3">
    <source>
        <dbReference type="ARBA" id="ARBA00006276"/>
    </source>
</evidence>
<organism evidence="21 22">
    <name type="scientific">Solihabitans fulvus</name>
    <dbReference type="NCBI Taxonomy" id="1892852"/>
    <lineage>
        <taxon>Bacteria</taxon>
        <taxon>Bacillati</taxon>
        <taxon>Actinomycetota</taxon>
        <taxon>Actinomycetes</taxon>
        <taxon>Pseudonocardiales</taxon>
        <taxon>Pseudonocardiaceae</taxon>
        <taxon>Solihabitans</taxon>
    </lineage>
</organism>
<keyword evidence="7 17" id="KW-0444">Lipid biosynthesis</keyword>
<keyword evidence="18" id="KW-0479">Metal-binding</keyword>
<comment type="catalytic activity">
    <reaction evidence="16 17">
        <text>N(6)-carboxybiotinyl-L-lysyl-[protein] + acetyl-CoA = N(6)-biotinyl-L-lysyl-[protein] + malonyl-CoA</text>
        <dbReference type="Rhea" id="RHEA:54728"/>
        <dbReference type="Rhea" id="RHEA-COMP:10505"/>
        <dbReference type="Rhea" id="RHEA-COMP:10506"/>
        <dbReference type="ChEBI" id="CHEBI:57288"/>
        <dbReference type="ChEBI" id="CHEBI:57384"/>
        <dbReference type="ChEBI" id="CHEBI:83144"/>
        <dbReference type="ChEBI" id="CHEBI:83145"/>
        <dbReference type="EC" id="2.1.3.15"/>
    </reaction>
</comment>
<sequence>MSHTLDATVATETVWQGCQRCGALIFQKRFVRDQRVCSECGWHGQLTAPQRIELLFDAGSVTPLPTPRFALVTPGFADTQPYPRRFDRAVDQTGLTEAVVCVSGTINGNPVIAAVMDFRFLAGSLGSATGELITLAAERALADRVPLLIVTASGGARMQEGLYSLMQMAKTSQALAALDEAGILTLSLITDPTYGGVAASFATLTDVIIAEPAARMGFAGRRVIEQTVRQKLPKGFQTAEFLLKRGLIDDIQPRSTLRATLARLLSVARQRKQDTDLPHVGPLITDPDRLANRAAWDHVRLARHTERPATSDYLHHALDGFYELRGDRAGEDCSAIVGGFGWLHGQPLVVIGTEKGRTMQERVSRNFGMASPAGYRKAARLMRVAAKLRLPIVTLIDTPGAYPGVIAEEQGQAIAIAENLRLMSTLRVPVVAVITGEGGSGGALALAVANRVYALENAVYSVISPEGCAAILWKTAEEAPRAAAALRVAAHELLRDGFVDGVIPEPAGGSHTDHPTRAAALLRASVGAALRELLELSPDELVEDRRVRFRGYGPITRDQLEAADD</sequence>
<gene>
    <name evidence="18" type="primary">accD</name>
    <name evidence="17" type="synonym">accA</name>
    <name evidence="21" type="ORF">F0L68_38050</name>
</gene>
<dbReference type="Pfam" id="PF03255">
    <property type="entry name" value="ACCA"/>
    <property type="match status" value="1"/>
</dbReference>
<comment type="similarity">
    <text evidence="4">In the N-terminal section; belongs to the AccD/PCCB family.</text>
</comment>
<evidence type="ECO:0000256" key="16">
    <source>
        <dbReference type="ARBA" id="ARBA00049152"/>
    </source>
</evidence>
<evidence type="ECO:0000256" key="17">
    <source>
        <dbReference type="HAMAP-Rule" id="MF_00823"/>
    </source>
</evidence>
<dbReference type="EC" id="2.1.3.15" evidence="17"/>
<feature type="binding site" evidence="18">
    <location>
        <position position="18"/>
    </location>
    <ligand>
        <name>Zn(2+)</name>
        <dbReference type="ChEBI" id="CHEBI:29105"/>
    </ligand>
</feature>
<comment type="cofactor">
    <cofactor evidence="18">
        <name>Zn(2+)</name>
        <dbReference type="ChEBI" id="CHEBI:29105"/>
    </cofactor>
    <text evidence="18">Binds 1 zinc ion per subunit.</text>
</comment>
<dbReference type="GO" id="GO:0003989">
    <property type="term" value="F:acetyl-CoA carboxylase activity"/>
    <property type="evidence" value="ECO:0007669"/>
    <property type="project" value="InterPro"/>
</dbReference>
<keyword evidence="14 17" id="KW-0275">Fatty acid biosynthesis</keyword>
<protein>
    <recommendedName>
        <fullName evidence="17 18">Multifunctional fusion protein</fullName>
    </recommendedName>
    <domain>
        <recommendedName>
            <fullName evidence="17">Acetyl-coenzyme A carboxylase carboxyl transferase subunit alpha</fullName>
            <shortName evidence="17">ACCase subunit alpha</shortName>
            <shortName evidence="17">Acetyl-CoA carboxylase carboxyltransferase subunit alpha</shortName>
            <ecNumber evidence="17">2.1.3.15</ecNumber>
        </recommendedName>
    </domain>
    <domain>
        <recommendedName>
            <fullName evidence="18">Acetyl-coenzyme A carboxylase carboxyl transferase subunit beta</fullName>
            <shortName evidence="18">ACCase subunit beta</shortName>
            <shortName evidence="18">Acetyl-CoA carboxylase carboxyltransferase subunit beta</shortName>
        </recommendedName>
    </domain>
</protein>
<evidence type="ECO:0000256" key="9">
    <source>
        <dbReference type="ARBA" id="ARBA00022741"/>
    </source>
</evidence>
<comment type="subcellular location">
    <subcellularLocation>
        <location evidence="1 17">Cytoplasm</location>
    </subcellularLocation>
</comment>
<keyword evidence="11 17" id="KW-0276">Fatty acid metabolism</keyword>
<dbReference type="NCBIfam" id="TIGR00513">
    <property type="entry name" value="accA"/>
    <property type="match status" value="1"/>
</dbReference>
<dbReference type="GO" id="GO:0005524">
    <property type="term" value="F:ATP binding"/>
    <property type="evidence" value="ECO:0007669"/>
    <property type="project" value="UniProtKB-KW"/>
</dbReference>
<dbReference type="PRINTS" id="PR01069">
    <property type="entry name" value="ACCCTRFRASEA"/>
</dbReference>
<reference evidence="21 22" key="1">
    <citation type="submission" date="2019-09" db="EMBL/GenBank/DDBJ databases">
        <title>Goodfellowia gen. nov., a new genus of the Pseudonocardineae related to Actinoalloteichus, containing Goodfellowia coeruleoviolacea gen. nov., comb. nov. gen. nov., comb. nov.</title>
        <authorList>
            <person name="Labeda D."/>
        </authorList>
    </citation>
    <scope>NUCLEOTIDE SEQUENCE [LARGE SCALE GENOMIC DNA]</scope>
    <source>
        <strain evidence="21 22">AN110305</strain>
    </source>
</reference>
<dbReference type="InterPro" id="IPR011762">
    <property type="entry name" value="COA_CT_N"/>
</dbReference>
<comment type="similarity">
    <text evidence="3">In the C-terminal section; belongs to the AccA family.</text>
</comment>
<dbReference type="PROSITE" id="PS50980">
    <property type="entry name" value="COA_CT_NTER"/>
    <property type="match status" value="1"/>
</dbReference>
<dbReference type="PANTHER" id="PTHR42853:SF3">
    <property type="entry name" value="ACETYL-COENZYME A CARBOXYLASE CARBOXYL TRANSFERASE SUBUNIT ALPHA, CHLOROPLASTIC"/>
    <property type="match status" value="1"/>
</dbReference>
<dbReference type="GO" id="GO:2001295">
    <property type="term" value="P:malonyl-CoA biosynthetic process"/>
    <property type="evidence" value="ECO:0007669"/>
    <property type="project" value="UniProtKB-UniRule"/>
</dbReference>
<reference evidence="21 22" key="2">
    <citation type="submission" date="2019-09" db="EMBL/GenBank/DDBJ databases">
        <authorList>
            <person name="Jin C."/>
        </authorList>
    </citation>
    <scope>NUCLEOTIDE SEQUENCE [LARGE SCALE GENOMIC DNA]</scope>
    <source>
        <strain evidence="21 22">AN110305</strain>
    </source>
</reference>
<evidence type="ECO:0000256" key="8">
    <source>
        <dbReference type="ARBA" id="ARBA00022679"/>
    </source>
</evidence>
<comment type="similarity">
    <text evidence="18">Belongs to the AccD/PCCB family.</text>
</comment>
<dbReference type="Gene3D" id="3.90.226.10">
    <property type="entry name" value="2-enoyl-CoA Hydratase, Chain A, domain 1"/>
    <property type="match status" value="2"/>
</dbReference>
<dbReference type="NCBIfam" id="TIGR00515">
    <property type="entry name" value="accD"/>
    <property type="match status" value="1"/>
</dbReference>
<evidence type="ECO:0000313" key="21">
    <source>
        <dbReference type="EMBL" id="KAA2251228.1"/>
    </source>
</evidence>
<feature type="zinc finger region" description="C4-type" evidence="18">
    <location>
        <begin position="18"/>
        <end position="40"/>
    </location>
</feature>
<keyword evidence="18" id="KW-0862">Zinc</keyword>
<accession>A0A5B2WJY3</accession>
<dbReference type="AlphaFoldDB" id="A0A5B2WJY3"/>
<dbReference type="NCBIfam" id="NF041504">
    <property type="entry name" value="AccA_sub"/>
    <property type="match status" value="1"/>
</dbReference>
<keyword evidence="8 17" id="KW-0808">Transferase</keyword>
<dbReference type="HAMAP" id="MF_01395">
    <property type="entry name" value="AcetylCoA_CT_beta"/>
    <property type="match status" value="1"/>
</dbReference>
<dbReference type="GO" id="GO:0009317">
    <property type="term" value="C:acetyl-CoA carboxylase complex"/>
    <property type="evidence" value="ECO:0007669"/>
    <property type="project" value="InterPro"/>
</dbReference>
<keyword evidence="22" id="KW-1185">Reference proteome</keyword>
<dbReference type="InterPro" id="IPR011763">
    <property type="entry name" value="COA_CT_C"/>
</dbReference>
<feature type="domain" description="CoA carboxyltransferase C-terminal" evidence="20">
    <location>
        <begin position="286"/>
        <end position="532"/>
    </location>
</feature>
<comment type="function">
    <text evidence="15 18">Component of the acetyl coenzyme A carboxylase (ACC) complex. Biotin carboxylase (BC) catalyzes the carboxylation of biotin on its carrier protein (BCCP) and then the CO(2) group is transferred by the transcarboxylase to acetyl-CoA to form malonyl-CoA.</text>
</comment>
<dbReference type="RefSeq" id="WP_149854767.1">
    <property type="nucleotide sequence ID" value="NZ_VUOB01000085.1"/>
</dbReference>
<dbReference type="SUPFAM" id="SSF52096">
    <property type="entry name" value="ClpP/crotonase"/>
    <property type="match status" value="2"/>
</dbReference>
<keyword evidence="9 17" id="KW-0547">Nucleotide-binding</keyword>
<dbReference type="InterPro" id="IPR029045">
    <property type="entry name" value="ClpP/crotonase-like_dom_sf"/>
</dbReference>
<feature type="binding site" evidence="18">
    <location>
        <position position="21"/>
    </location>
    <ligand>
        <name>Zn(2+)</name>
        <dbReference type="ChEBI" id="CHEBI:29105"/>
    </ligand>
</feature>
<evidence type="ECO:0000256" key="4">
    <source>
        <dbReference type="ARBA" id="ARBA00010284"/>
    </source>
</evidence>
<dbReference type="InterPro" id="IPR034733">
    <property type="entry name" value="AcCoA_carboxyl_beta"/>
</dbReference>
<dbReference type="NCBIfam" id="NF004344">
    <property type="entry name" value="PRK05724.1"/>
    <property type="match status" value="1"/>
</dbReference>
<dbReference type="HAMAP" id="MF_00823">
    <property type="entry name" value="AcetylCoA_CT_alpha"/>
    <property type="match status" value="1"/>
</dbReference>
<evidence type="ECO:0000313" key="22">
    <source>
        <dbReference type="Proteomes" id="UP000323454"/>
    </source>
</evidence>
<keyword evidence="6 17" id="KW-0963">Cytoplasm</keyword>
<feature type="binding site" evidence="18">
    <location>
        <position position="37"/>
    </location>
    <ligand>
        <name>Zn(2+)</name>
        <dbReference type="ChEBI" id="CHEBI:29105"/>
    </ligand>
</feature>
<evidence type="ECO:0000259" key="20">
    <source>
        <dbReference type="PROSITE" id="PS50989"/>
    </source>
</evidence>
<comment type="caution">
    <text evidence="21">The sequence shown here is derived from an EMBL/GenBank/DDBJ whole genome shotgun (WGS) entry which is preliminary data.</text>
</comment>
<dbReference type="PROSITE" id="PS50989">
    <property type="entry name" value="COA_CT_CTER"/>
    <property type="match status" value="1"/>
</dbReference>
<evidence type="ECO:0000256" key="13">
    <source>
        <dbReference type="ARBA" id="ARBA00023098"/>
    </source>
</evidence>
<dbReference type="PANTHER" id="PTHR42853">
    <property type="entry name" value="ACETYL-COENZYME A CARBOXYLASE CARBOXYL TRANSFERASE SUBUNIT ALPHA"/>
    <property type="match status" value="1"/>
</dbReference>
<comment type="pathway">
    <text evidence="2 17">Lipid metabolism; malonyl-CoA biosynthesis; malonyl-CoA from acetyl-CoA: step 1/1.</text>
</comment>
<evidence type="ECO:0000256" key="6">
    <source>
        <dbReference type="ARBA" id="ARBA00022490"/>
    </source>
</evidence>
<evidence type="ECO:0000256" key="1">
    <source>
        <dbReference type="ARBA" id="ARBA00004496"/>
    </source>
</evidence>
<dbReference type="GO" id="GO:0006633">
    <property type="term" value="P:fatty acid biosynthetic process"/>
    <property type="evidence" value="ECO:0007669"/>
    <property type="project" value="UniProtKB-KW"/>
</dbReference>
<comment type="subunit">
    <text evidence="17">Acetyl-CoA carboxylase is a heterohexamer composed of biotin carboxyl carrier protein (AccB), biotin carboxylase (AccC) and two subunits each of ACCase subunit alpha (AccA) and ACCase subunit beta (AccD).</text>
</comment>
<dbReference type="GO" id="GO:0008270">
    <property type="term" value="F:zinc ion binding"/>
    <property type="evidence" value="ECO:0007669"/>
    <property type="project" value="UniProtKB-UniRule"/>
</dbReference>
<evidence type="ECO:0000256" key="7">
    <source>
        <dbReference type="ARBA" id="ARBA00022516"/>
    </source>
</evidence>
<dbReference type="Pfam" id="PF01039">
    <property type="entry name" value="Carboxyl_trans"/>
    <property type="match status" value="1"/>
</dbReference>
<proteinExistence type="inferred from homology"/>
<dbReference type="EMBL" id="VUOB01000085">
    <property type="protein sequence ID" value="KAA2251228.1"/>
    <property type="molecule type" value="Genomic_DNA"/>
</dbReference>
<comment type="subunit">
    <text evidence="5">Acetyl-CoA carboxylase is a heterotetramer composed of biotin carboxyl carrier protein (AccB), biotin carboxylase (AccC) and two subunits of ACCase subunit beta/alpha.</text>
</comment>
<comment type="similarity">
    <text evidence="17">Belongs to the AccA family.</text>
</comment>
<evidence type="ECO:0000259" key="19">
    <source>
        <dbReference type="PROSITE" id="PS50980"/>
    </source>
</evidence>
<comment type="function">
    <text evidence="17">Component of the acetyl coenzyme A carboxylase (ACC) complex. First, biotin carboxylase catalyzes the carboxylation of biotin on its carrier protein (BCCP) and then the CO(2) group is transferred by the carboxyltransferase to acetyl-CoA to form malonyl-CoA.</text>
</comment>
<keyword evidence="10 18" id="KW-0863">Zinc-finger</keyword>
<dbReference type="OrthoDB" id="9772975at2"/>
<keyword evidence="21" id="KW-0436">Ligase</keyword>
<evidence type="ECO:0000256" key="12">
    <source>
        <dbReference type="ARBA" id="ARBA00022840"/>
    </source>
</evidence>
<feature type="binding site" evidence="18">
    <location>
        <position position="40"/>
    </location>
    <ligand>
        <name>Zn(2+)</name>
        <dbReference type="ChEBI" id="CHEBI:29105"/>
    </ligand>
</feature>
<evidence type="ECO:0000256" key="5">
    <source>
        <dbReference type="ARBA" id="ARBA00011664"/>
    </source>
</evidence>
<feature type="domain" description="CoA carboxyltransferase N-terminal" evidence="19">
    <location>
        <begin position="14"/>
        <end position="283"/>
    </location>
</feature>
<dbReference type="InterPro" id="IPR001095">
    <property type="entry name" value="Acetyl_CoA_COase_a_su"/>
</dbReference>
<keyword evidence="13 17" id="KW-0443">Lipid metabolism</keyword>